<keyword evidence="2" id="KW-1185">Reference proteome</keyword>
<dbReference type="Proteomes" id="UP001552427">
    <property type="component" value="Unassembled WGS sequence"/>
</dbReference>
<proteinExistence type="predicted"/>
<dbReference type="RefSeq" id="WP_364450684.1">
    <property type="nucleotide sequence ID" value="NZ_JBFARM010000005.1"/>
</dbReference>
<comment type="caution">
    <text evidence="1">The sequence shown here is derived from an EMBL/GenBank/DDBJ whole genome shotgun (WGS) entry which is preliminary data.</text>
</comment>
<protein>
    <submittedName>
        <fullName evidence="1">Uncharacterized protein</fullName>
    </submittedName>
</protein>
<evidence type="ECO:0000313" key="1">
    <source>
        <dbReference type="EMBL" id="MEV4287344.1"/>
    </source>
</evidence>
<dbReference type="EMBL" id="JBFARM010000005">
    <property type="protein sequence ID" value="MEV4287344.1"/>
    <property type="molecule type" value="Genomic_DNA"/>
</dbReference>
<accession>A0ABV3H4A1</accession>
<reference evidence="1 2" key="1">
    <citation type="submission" date="2024-06" db="EMBL/GenBank/DDBJ databases">
        <title>The Natural Products Discovery Center: Release of the First 8490 Sequenced Strains for Exploring Actinobacteria Biosynthetic Diversity.</title>
        <authorList>
            <person name="Kalkreuter E."/>
            <person name="Kautsar S.A."/>
            <person name="Yang D."/>
            <person name="Bader C.D."/>
            <person name="Teijaro C.N."/>
            <person name="Fluegel L."/>
            <person name="Davis C.M."/>
            <person name="Simpson J.R."/>
            <person name="Lauterbach L."/>
            <person name="Steele A.D."/>
            <person name="Gui C."/>
            <person name="Meng S."/>
            <person name="Li G."/>
            <person name="Viehrig K."/>
            <person name="Ye F."/>
            <person name="Su P."/>
            <person name="Kiefer A.F."/>
            <person name="Nichols A."/>
            <person name="Cepeda A.J."/>
            <person name="Yan W."/>
            <person name="Fan B."/>
            <person name="Jiang Y."/>
            <person name="Adhikari A."/>
            <person name="Zheng C.-J."/>
            <person name="Schuster L."/>
            <person name="Cowan T.M."/>
            <person name="Smanski M.J."/>
            <person name="Chevrette M.G."/>
            <person name="De Carvalho L.P.S."/>
            <person name="Shen B."/>
        </authorList>
    </citation>
    <scope>NUCLEOTIDE SEQUENCE [LARGE SCALE GENOMIC DNA]</scope>
    <source>
        <strain evidence="1 2">NPDC049574</strain>
    </source>
</reference>
<organism evidence="1 2">
    <name type="scientific">Nonomuraea bangladeshensis</name>
    <dbReference type="NCBI Taxonomy" id="404385"/>
    <lineage>
        <taxon>Bacteria</taxon>
        <taxon>Bacillati</taxon>
        <taxon>Actinomycetota</taxon>
        <taxon>Actinomycetes</taxon>
        <taxon>Streptosporangiales</taxon>
        <taxon>Streptosporangiaceae</taxon>
        <taxon>Nonomuraea</taxon>
    </lineage>
</organism>
<gene>
    <name evidence="1" type="ORF">AB0K40_17710</name>
</gene>
<sequence>MTGTDWVIVRIDEDPGPTPAEDRWLVSYQVPLDYSPDGTFSYSFPKNSLNKWAALYEYDLGDPAQVDDAFDYIMSRPQLKARPLAAPPISGHPLLVTPEEATQVAAFGGDVNAARLATHPLHALTTPASELRAALRTGIGAMKRGEAPLNPAKSVRLGIGGMPAVADGSENPKYILKRDLMTRLDDRLMAAHRGHFERERASLAARTGDGR</sequence>
<evidence type="ECO:0000313" key="2">
    <source>
        <dbReference type="Proteomes" id="UP001552427"/>
    </source>
</evidence>
<name>A0ABV3H4A1_9ACTN</name>